<reference evidence="4 5" key="1">
    <citation type="submission" date="2021-03" db="EMBL/GenBank/DDBJ databases">
        <title>Genomic Encyclopedia of Type Strains, Phase IV (KMG-IV): sequencing the most valuable type-strain genomes for metagenomic binning, comparative biology and taxonomic classification.</title>
        <authorList>
            <person name="Goeker M."/>
        </authorList>
    </citation>
    <scope>NUCLEOTIDE SEQUENCE [LARGE SCALE GENOMIC DNA]</scope>
    <source>
        <strain evidence="4 5">DSM 14349</strain>
    </source>
</reference>
<dbReference type="PANTHER" id="PTHR30328">
    <property type="entry name" value="TRANSCRIPTIONAL REPRESSOR"/>
    <property type="match status" value="1"/>
</dbReference>
<keyword evidence="1 2" id="KW-0238">DNA-binding</keyword>
<dbReference type="InterPro" id="IPR036271">
    <property type="entry name" value="Tet_transcr_reg_TetR-rel_C_sf"/>
</dbReference>
<dbReference type="InterPro" id="IPR023772">
    <property type="entry name" value="DNA-bd_HTH_TetR-type_CS"/>
</dbReference>
<dbReference type="Gene3D" id="1.10.10.60">
    <property type="entry name" value="Homeodomain-like"/>
    <property type="match status" value="1"/>
</dbReference>
<dbReference type="InterPro" id="IPR001647">
    <property type="entry name" value="HTH_TetR"/>
</dbReference>
<dbReference type="RefSeq" id="WP_210088693.1">
    <property type="nucleotide sequence ID" value="NZ_JAGGKG010000006.1"/>
</dbReference>
<evidence type="ECO:0000313" key="5">
    <source>
        <dbReference type="Proteomes" id="UP001519272"/>
    </source>
</evidence>
<gene>
    <name evidence="4" type="ORF">J2Z32_001681</name>
</gene>
<dbReference type="EMBL" id="JAGGKG010000006">
    <property type="protein sequence ID" value="MBP1905056.1"/>
    <property type="molecule type" value="Genomic_DNA"/>
</dbReference>
<feature type="DNA-binding region" description="H-T-H motif" evidence="2">
    <location>
        <begin position="33"/>
        <end position="52"/>
    </location>
</feature>
<evidence type="ECO:0000256" key="1">
    <source>
        <dbReference type="ARBA" id="ARBA00023125"/>
    </source>
</evidence>
<organism evidence="4 5">
    <name type="scientific">Paenibacillus turicensis</name>
    <dbReference type="NCBI Taxonomy" id="160487"/>
    <lineage>
        <taxon>Bacteria</taxon>
        <taxon>Bacillati</taxon>
        <taxon>Bacillota</taxon>
        <taxon>Bacilli</taxon>
        <taxon>Bacillales</taxon>
        <taxon>Paenibacillaceae</taxon>
        <taxon>Paenibacillus</taxon>
    </lineage>
</organism>
<dbReference type="Proteomes" id="UP001519272">
    <property type="component" value="Unassembled WGS sequence"/>
</dbReference>
<evidence type="ECO:0000313" key="4">
    <source>
        <dbReference type="EMBL" id="MBP1905056.1"/>
    </source>
</evidence>
<dbReference type="Pfam" id="PF00440">
    <property type="entry name" value="TetR_N"/>
    <property type="match status" value="1"/>
</dbReference>
<dbReference type="PROSITE" id="PS50977">
    <property type="entry name" value="HTH_TETR_2"/>
    <property type="match status" value="1"/>
</dbReference>
<dbReference type="InterPro" id="IPR009057">
    <property type="entry name" value="Homeodomain-like_sf"/>
</dbReference>
<dbReference type="SUPFAM" id="SSF48498">
    <property type="entry name" value="Tetracyclin repressor-like, C-terminal domain"/>
    <property type="match status" value="1"/>
</dbReference>
<sequence length="207" mass="24671">MRTKLFDLESKRRDVILNAALKQFTLRGFDDASTNVIAKEARISKALMFHYVNNKQELFLFVYDYFTELLEKEYFQKIDFSEKDIFSRLRQSYLLQIALIKQYPSVLEFEKLSIVTKSEELNKELEKRSINRQSSCDLQIFDQIDTSKFRAGLNIEKCKQFILWTNVGFTNQILDNIRELKASIMDDQSIIETLDENLEELRKLFYR</sequence>
<dbReference type="PRINTS" id="PR00455">
    <property type="entry name" value="HTHTETR"/>
</dbReference>
<dbReference type="InterPro" id="IPR050109">
    <property type="entry name" value="HTH-type_TetR-like_transc_reg"/>
</dbReference>
<keyword evidence="5" id="KW-1185">Reference proteome</keyword>
<dbReference type="PROSITE" id="PS01081">
    <property type="entry name" value="HTH_TETR_1"/>
    <property type="match status" value="1"/>
</dbReference>
<comment type="caution">
    <text evidence="4">The sequence shown here is derived from an EMBL/GenBank/DDBJ whole genome shotgun (WGS) entry which is preliminary data.</text>
</comment>
<evidence type="ECO:0000259" key="3">
    <source>
        <dbReference type="PROSITE" id="PS50977"/>
    </source>
</evidence>
<dbReference type="PANTHER" id="PTHR30328:SF54">
    <property type="entry name" value="HTH-TYPE TRANSCRIPTIONAL REPRESSOR SCO4008"/>
    <property type="match status" value="1"/>
</dbReference>
<evidence type="ECO:0000256" key="2">
    <source>
        <dbReference type="PROSITE-ProRule" id="PRU00335"/>
    </source>
</evidence>
<feature type="domain" description="HTH tetR-type" evidence="3">
    <location>
        <begin position="10"/>
        <end position="70"/>
    </location>
</feature>
<dbReference type="SUPFAM" id="SSF46689">
    <property type="entry name" value="Homeodomain-like"/>
    <property type="match status" value="1"/>
</dbReference>
<dbReference type="Gene3D" id="1.10.357.10">
    <property type="entry name" value="Tetracycline Repressor, domain 2"/>
    <property type="match status" value="1"/>
</dbReference>
<proteinExistence type="predicted"/>
<name>A0ABS4FR86_9BACL</name>
<protein>
    <submittedName>
        <fullName evidence="4">AcrR family transcriptional regulator</fullName>
    </submittedName>
</protein>
<accession>A0ABS4FR86</accession>